<feature type="transmembrane region" description="Helical" evidence="6">
    <location>
        <begin position="264"/>
        <end position="284"/>
    </location>
</feature>
<evidence type="ECO:0000256" key="5">
    <source>
        <dbReference type="ARBA" id="ARBA00023136"/>
    </source>
</evidence>
<name>A0A2G6KAL1_9ACTN</name>
<reference evidence="7 8" key="1">
    <citation type="submission" date="2017-10" db="EMBL/GenBank/DDBJ databases">
        <title>Novel microbial diversity and functional potential in the marine mammal oral microbiome.</title>
        <authorList>
            <person name="Dudek N.K."/>
            <person name="Sun C.L."/>
            <person name="Burstein D."/>
            <person name="Kantor R.S."/>
            <person name="Aliaga Goltsman D.S."/>
            <person name="Bik E.M."/>
            <person name="Thomas B.C."/>
            <person name="Banfield J.F."/>
            <person name="Relman D.A."/>
        </authorList>
    </citation>
    <scope>NUCLEOTIDE SEQUENCE [LARGE SCALE GENOMIC DNA]</scope>
    <source>
        <strain evidence="7">DOLJORAL78_61_10</strain>
    </source>
</reference>
<comment type="similarity">
    <text evidence="2">Belongs to the TerC family.</text>
</comment>
<evidence type="ECO:0000256" key="2">
    <source>
        <dbReference type="ARBA" id="ARBA00007511"/>
    </source>
</evidence>
<feature type="transmembrane region" description="Helical" evidence="6">
    <location>
        <begin position="202"/>
        <end position="222"/>
    </location>
</feature>
<dbReference type="EMBL" id="PDSL01000055">
    <property type="protein sequence ID" value="PIE32022.1"/>
    <property type="molecule type" value="Genomic_DNA"/>
</dbReference>
<feature type="transmembrane region" description="Helical" evidence="6">
    <location>
        <begin position="237"/>
        <end position="257"/>
    </location>
</feature>
<comment type="subcellular location">
    <subcellularLocation>
        <location evidence="1">Membrane</location>
        <topology evidence="1">Multi-pass membrane protein</topology>
    </subcellularLocation>
</comment>
<feature type="transmembrane region" description="Helical" evidence="6">
    <location>
        <begin position="51"/>
        <end position="73"/>
    </location>
</feature>
<dbReference type="AlphaFoldDB" id="A0A2G6KAL1"/>
<evidence type="ECO:0008006" key="9">
    <source>
        <dbReference type="Google" id="ProtNLM"/>
    </source>
</evidence>
<feature type="transmembrane region" description="Helical" evidence="6">
    <location>
        <begin position="18"/>
        <end position="39"/>
    </location>
</feature>
<dbReference type="Pfam" id="PF03741">
    <property type="entry name" value="TerC"/>
    <property type="match status" value="1"/>
</dbReference>
<dbReference type="PANTHER" id="PTHR30238:SF0">
    <property type="entry name" value="THYLAKOID MEMBRANE PROTEIN TERC, CHLOROPLASTIC"/>
    <property type="match status" value="1"/>
</dbReference>
<evidence type="ECO:0000256" key="6">
    <source>
        <dbReference type="SAM" id="Phobius"/>
    </source>
</evidence>
<evidence type="ECO:0000256" key="1">
    <source>
        <dbReference type="ARBA" id="ARBA00004141"/>
    </source>
</evidence>
<evidence type="ECO:0000256" key="3">
    <source>
        <dbReference type="ARBA" id="ARBA00022692"/>
    </source>
</evidence>
<feature type="transmembrane region" description="Helical" evidence="6">
    <location>
        <begin position="144"/>
        <end position="163"/>
    </location>
</feature>
<evidence type="ECO:0000313" key="7">
    <source>
        <dbReference type="EMBL" id="PIE32022.1"/>
    </source>
</evidence>
<keyword evidence="3 6" id="KW-0812">Transmembrane</keyword>
<feature type="transmembrane region" description="Helical" evidence="6">
    <location>
        <begin position="290"/>
        <end position="311"/>
    </location>
</feature>
<organism evidence="7 8">
    <name type="scientific">Ilumatobacter coccineus</name>
    <dbReference type="NCBI Taxonomy" id="467094"/>
    <lineage>
        <taxon>Bacteria</taxon>
        <taxon>Bacillati</taxon>
        <taxon>Actinomycetota</taxon>
        <taxon>Acidimicrobiia</taxon>
        <taxon>Acidimicrobiales</taxon>
        <taxon>Ilumatobacteraceae</taxon>
        <taxon>Ilumatobacter</taxon>
    </lineage>
</organism>
<feature type="transmembrane region" description="Helical" evidence="6">
    <location>
        <begin position="85"/>
        <end position="104"/>
    </location>
</feature>
<evidence type="ECO:0000256" key="4">
    <source>
        <dbReference type="ARBA" id="ARBA00022989"/>
    </source>
</evidence>
<gene>
    <name evidence="7" type="ORF">CSA55_04250</name>
</gene>
<dbReference type="PANTHER" id="PTHR30238">
    <property type="entry name" value="MEMBRANE BOUND PREDICTED REDOX MODULATOR"/>
    <property type="match status" value="1"/>
</dbReference>
<comment type="caution">
    <text evidence="7">The sequence shown here is derived from an EMBL/GenBank/DDBJ whole genome shotgun (WGS) entry which is preliminary data.</text>
</comment>
<feature type="transmembrane region" description="Helical" evidence="6">
    <location>
        <begin position="116"/>
        <end position="138"/>
    </location>
</feature>
<proteinExistence type="inferred from homology"/>
<dbReference type="GO" id="GO:0016020">
    <property type="term" value="C:membrane"/>
    <property type="evidence" value="ECO:0007669"/>
    <property type="project" value="UniProtKB-SubCell"/>
</dbReference>
<accession>A0A2G6KAL1</accession>
<keyword evidence="5 6" id="KW-0472">Membrane</keyword>
<dbReference type="NCBIfam" id="TIGR03718">
    <property type="entry name" value="R_switched_Alx"/>
    <property type="match status" value="1"/>
</dbReference>
<sequence>MITVLAASSDFVSIEVRAWHWLVLLGLIVVLLLVDLMVVHRDAHEIRTREAVVESAVWISVGLGFSALVWWWFGGPATTEYLSGYLIEKSLSIDNVFVWALVMGYFRVPQRYQHRVLFWGIFGALIMRALFIFAGISIINRFEWVLYVFGAFLLYTAGTLVFTDKDHVDPGESRFLAVVRRFIHTTDDLDGQKLFTRRNGRLLATPLFSVLLLIEFTDVMFAVDSVPAVLAVSHDQFIVFSSNAFAILGLRALYFLLADMHGRFVFLQQGLAIILAFVGVKMIIHSWYHIPTWLSLVVIAIVLVASIGFSLKIERQQRDAQLAGSAFDSESTA</sequence>
<dbReference type="InterPro" id="IPR005496">
    <property type="entry name" value="Integral_membrane_TerC"/>
</dbReference>
<dbReference type="InterPro" id="IPR022369">
    <property type="entry name" value="Integral_membrane_TerC_rswitch"/>
</dbReference>
<evidence type="ECO:0000313" key="8">
    <source>
        <dbReference type="Proteomes" id="UP000230914"/>
    </source>
</evidence>
<dbReference type="Proteomes" id="UP000230914">
    <property type="component" value="Unassembled WGS sequence"/>
</dbReference>
<keyword evidence="4 6" id="KW-1133">Transmembrane helix</keyword>
<protein>
    <recommendedName>
        <fullName evidence="9">TerC family integral membrane protein</fullName>
    </recommendedName>
</protein>